<dbReference type="EC" id="3.4.-.-" evidence="6"/>
<feature type="signal peptide" evidence="3">
    <location>
        <begin position="1"/>
        <end position="19"/>
    </location>
</feature>
<keyword evidence="7" id="KW-1185">Reference proteome</keyword>
<dbReference type="PROSITE" id="PS51257">
    <property type="entry name" value="PROKAR_LIPOPROTEIN"/>
    <property type="match status" value="1"/>
</dbReference>
<keyword evidence="6" id="KW-0378">Hydrolase</keyword>
<organism evidence="6 7">
    <name type="scientific">Drosophila virilis</name>
    <name type="common">Fruit fly</name>
    <dbReference type="NCBI Taxonomy" id="7244"/>
    <lineage>
        <taxon>Eukaryota</taxon>
        <taxon>Metazoa</taxon>
        <taxon>Ecdysozoa</taxon>
        <taxon>Arthropoda</taxon>
        <taxon>Hexapoda</taxon>
        <taxon>Insecta</taxon>
        <taxon>Pterygota</taxon>
        <taxon>Neoptera</taxon>
        <taxon>Endopterygota</taxon>
        <taxon>Diptera</taxon>
        <taxon>Brachycera</taxon>
        <taxon>Muscomorpha</taxon>
        <taxon>Ephydroidea</taxon>
        <taxon>Drosophilidae</taxon>
        <taxon>Drosophila</taxon>
    </lineage>
</organism>
<sequence length="333" mass="37149">MKAAFVIVALLGVAACTLGGATYSEQPNREWDDFKFQFDKIYGDESEEQLRMLIFQDNNKIIDAHNERWAAGEESYEMGVNQFTDMLPSEISKGFANNDDEHPIEDLEPEPNDYLNEVGDLDLDMPVKVNWTQLGAVTPVMNQGHFNNSWAFAAAGVVESHQFIKSGRLVALSKQNLVDCCGKHNKLTVNALICIKRMRGIDTEASYPYRGITGKCQFQRKLIGAKVKKIIQVRPGNENELAYNVAKGPIAAVIPQAAIINYKSGVFHNSHCGQSPDFAVLIVGFGTCKNFGDYWIIKTSLGSTWGEKGYMRLARNKQNLCGITNRAYYPALY</sequence>
<accession>B4LLN5</accession>
<dbReference type="HOGENOM" id="CLU_012184_1_2_1"/>
<dbReference type="CDD" id="cd02248">
    <property type="entry name" value="Peptidase_C1A"/>
    <property type="match status" value="1"/>
</dbReference>
<protein>
    <submittedName>
        <fullName evidence="6">Uncharacterized protein</fullName>
        <ecNumber evidence="6">3.4.-.-</ecNumber>
    </submittedName>
</protein>
<dbReference type="OrthoDB" id="7860348at2759"/>
<dbReference type="AlphaFoldDB" id="B4LLN5"/>
<evidence type="ECO:0000256" key="3">
    <source>
        <dbReference type="SAM" id="SignalP"/>
    </source>
</evidence>
<dbReference type="SMR" id="B4LLN5"/>
<dbReference type="InterPro" id="IPR013128">
    <property type="entry name" value="Peptidase_C1A"/>
</dbReference>
<evidence type="ECO:0000259" key="5">
    <source>
        <dbReference type="SMART" id="SM00848"/>
    </source>
</evidence>
<comment type="similarity">
    <text evidence="1">Belongs to the peptidase C1 family.</text>
</comment>
<dbReference type="SUPFAM" id="SSF54001">
    <property type="entry name" value="Cysteine proteinases"/>
    <property type="match status" value="1"/>
</dbReference>
<keyword evidence="3" id="KW-0732">Signal</keyword>
<dbReference type="PhylomeDB" id="B4LLN5"/>
<dbReference type="PANTHER" id="PTHR12411">
    <property type="entry name" value="CYSTEINE PROTEASE FAMILY C1-RELATED"/>
    <property type="match status" value="1"/>
</dbReference>
<evidence type="ECO:0000256" key="1">
    <source>
        <dbReference type="ARBA" id="ARBA00008455"/>
    </source>
</evidence>
<evidence type="ECO:0000313" key="7">
    <source>
        <dbReference type="Proteomes" id="UP000008792"/>
    </source>
</evidence>
<dbReference type="STRING" id="7244.B4LLN5"/>
<dbReference type="InterPro" id="IPR000668">
    <property type="entry name" value="Peptidase_C1A_C"/>
</dbReference>
<feature type="domain" description="Cathepsin propeptide inhibitor" evidence="5">
    <location>
        <begin position="31"/>
        <end position="91"/>
    </location>
</feature>
<dbReference type="InterPro" id="IPR038765">
    <property type="entry name" value="Papain-like_cys_pep_sf"/>
</dbReference>
<gene>
    <name evidence="6" type="primary">Dvir\GJ21742</name>
    <name evidence="6" type="ORF">Dvir_GJ21742</name>
</gene>
<feature type="domain" description="Peptidase C1A papain C-terminal" evidence="4">
    <location>
        <begin position="125"/>
        <end position="331"/>
    </location>
</feature>
<dbReference type="Proteomes" id="UP000008792">
    <property type="component" value="Unassembled WGS sequence"/>
</dbReference>
<dbReference type="MEROPS" id="C01.154"/>
<dbReference type="EMBL" id="CH940648">
    <property type="protein sequence ID" value="EDW60898.1"/>
    <property type="molecule type" value="Genomic_DNA"/>
</dbReference>
<proteinExistence type="inferred from homology"/>
<dbReference type="GO" id="GO:0008234">
    <property type="term" value="F:cysteine-type peptidase activity"/>
    <property type="evidence" value="ECO:0007669"/>
    <property type="project" value="InterPro"/>
</dbReference>
<evidence type="ECO:0000259" key="4">
    <source>
        <dbReference type="SMART" id="SM00645"/>
    </source>
</evidence>
<dbReference type="InterPro" id="IPR039417">
    <property type="entry name" value="Peptidase_C1A_papain-like"/>
</dbReference>
<dbReference type="InterPro" id="IPR013201">
    <property type="entry name" value="Prot_inhib_I29"/>
</dbReference>
<dbReference type="Gene3D" id="3.90.70.10">
    <property type="entry name" value="Cysteine proteinases"/>
    <property type="match status" value="1"/>
</dbReference>
<dbReference type="GO" id="GO:0006508">
    <property type="term" value="P:proteolysis"/>
    <property type="evidence" value="ECO:0007669"/>
    <property type="project" value="InterPro"/>
</dbReference>
<evidence type="ECO:0000313" key="6">
    <source>
        <dbReference type="EMBL" id="EDW60898.1"/>
    </source>
</evidence>
<dbReference type="Pfam" id="PF08246">
    <property type="entry name" value="Inhibitor_I29"/>
    <property type="match status" value="1"/>
</dbReference>
<dbReference type="FunFam" id="3.90.70.10:FF:000332">
    <property type="entry name" value="Cathepsin L1"/>
    <property type="match status" value="1"/>
</dbReference>
<keyword evidence="2" id="KW-1015">Disulfide bond</keyword>
<evidence type="ECO:0000256" key="2">
    <source>
        <dbReference type="ARBA" id="ARBA00023157"/>
    </source>
</evidence>
<dbReference type="Pfam" id="PF00112">
    <property type="entry name" value="Peptidase_C1"/>
    <property type="match status" value="1"/>
</dbReference>
<dbReference type="InParanoid" id="B4LLN5"/>
<dbReference type="OMA" id="HFGDYWI"/>
<reference evidence="6 7" key="1">
    <citation type="journal article" date="2007" name="Nature">
        <title>Evolution of genes and genomes on the Drosophila phylogeny.</title>
        <authorList>
            <consortium name="Drosophila 12 Genomes Consortium"/>
            <person name="Clark A.G."/>
            <person name="Eisen M.B."/>
            <person name="Smith D.R."/>
            <person name="Bergman C.M."/>
            <person name="Oliver B."/>
            <person name="Markow T.A."/>
            <person name="Kaufman T.C."/>
            <person name="Kellis M."/>
            <person name="Gelbart W."/>
            <person name="Iyer V.N."/>
            <person name="Pollard D.A."/>
            <person name="Sackton T.B."/>
            <person name="Larracuente A.M."/>
            <person name="Singh N.D."/>
            <person name="Abad J.P."/>
            <person name="Abt D.N."/>
            <person name="Adryan B."/>
            <person name="Aguade M."/>
            <person name="Akashi H."/>
            <person name="Anderson W.W."/>
            <person name="Aquadro C.F."/>
            <person name="Ardell D.H."/>
            <person name="Arguello R."/>
            <person name="Artieri C.G."/>
            <person name="Barbash D.A."/>
            <person name="Barker D."/>
            <person name="Barsanti P."/>
            <person name="Batterham P."/>
            <person name="Batzoglou S."/>
            <person name="Begun D."/>
            <person name="Bhutkar A."/>
            <person name="Blanco E."/>
            <person name="Bosak S.A."/>
            <person name="Bradley R.K."/>
            <person name="Brand A.D."/>
            <person name="Brent M.R."/>
            <person name="Brooks A.N."/>
            <person name="Brown R.H."/>
            <person name="Butlin R.K."/>
            <person name="Caggese C."/>
            <person name="Calvi B.R."/>
            <person name="Bernardo de Carvalho A."/>
            <person name="Caspi A."/>
            <person name="Castrezana S."/>
            <person name="Celniker S.E."/>
            <person name="Chang J.L."/>
            <person name="Chapple C."/>
            <person name="Chatterji S."/>
            <person name="Chinwalla A."/>
            <person name="Civetta A."/>
            <person name="Clifton S.W."/>
            <person name="Comeron J.M."/>
            <person name="Costello J.C."/>
            <person name="Coyne J.A."/>
            <person name="Daub J."/>
            <person name="David R.G."/>
            <person name="Delcher A.L."/>
            <person name="Delehaunty K."/>
            <person name="Do C.B."/>
            <person name="Ebling H."/>
            <person name="Edwards K."/>
            <person name="Eickbush T."/>
            <person name="Evans J.D."/>
            <person name="Filipski A."/>
            <person name="Findeiss S."/>
            <person name="Freyhult E."/>
            <person name="Fulton L."/>
            <person name="Fulton R."/>
            <person name="Garcia A.C."/>
            <person name="Gardiner A."/>
            <person name="Garfield D.A."/>
            <person name="Garvin B.E."/>
            <person name="Gibson G."/>
            <person name="Gilbert D."/>
            <person name="Gnerre S."/>
            <person name="Godfrey J."/>
            <person name="Good R."/>
            <person name="Gotea V."/>
            <person name="Gravely B."/>
            <person name="Greenberg A.J."/>
            <person name="Griffiths-Jones S."/>
            <person name="Gross S."/>
            <person name="Guigo R."/>
            <person name="Gustafson E.A."/>
            <person name="Haerty W."/>
            <person name="Hahn M.W."/>
            <person name="Halligan D.L."/>
            <person name="Halpern A.L."/>
            <person name="Halter G.M."/>
            <person name="Han M.V."/>
            <person name="Heger A."/>
            <person name="Hillier L."/>
            <person name="Hinrichs A.S."/>
            <person name="Holmes I."/>
            <person name="Hoskins R.A."/>
            <person name="Hubisz M.J."/>
            <person name="Hultmark D."/>
            <person name="Huntley M.A."/>
            <person name="Jaffe D.B."/>
            <person name="Jagadeeshan S."/>
            <person name="Jeck W.R."/>
            <person name="Johnson J."/>
            <person name="Jones C.D."/>
            <person name="Jordan W.C."/>
            <person name="Karpen G.H."/>
            <person name="Kataoka E."/>
            <person name="Keightley P.D."/>
            <person name="Kheradpour P."/>
            <person name="Kirkness E.F."/>
            <person name="Koerich L.B."/>
            <person name="Kristiansen K."/>
            <person name="Kudrna D."/>
            <person name="Kulathinal R.J."/>
            <person name="Kumar S."/>
            <person name="Kwok R."/>
            <person name="Lander E."/>
            <person name="Langley C.H."/>
            <person name="Lapoint R."/>
            <person name="Lazzaro B.P."/>
            <person name="Lee S.J."/>
            <person name="Levesque L."/>
            <person name="Li R."/>
            <person name="Lin C.F."/>
            <person name="Lin M.F."/>
            <person name="Lindblad-Toh K."/>
            <person name="Llopart A."/>
            <person name="Long M."/>
            <person name="Low L."/>
            <person name="Lozovsky E."/>
            <person name="Lu J."/>
            <person name="Luo M."/>
            <person name="Machado C.A."/>
            <person name="Makalowski W."/>
            <person name="Marzo M."/>
            <person name="Matsuda M."/>
            <person name="Matzkin L."/>
            <person name="McAllister B."/>
            <person name="McBride C.S."/>
            <person name="McKernan B."/>
            <person name="McKernan K."/>
            <person name="Mendez-Lago M."/>
            <person name="Minx P."/>
            <person name="Mollenhauer M.U."/>
            <person name="Montooth K."/>
            <person name="Mount S.M."/>
            <person name="Mu X."/>
            <person name="Myers E."/>
            <person name="Negre B."/>
            <person name="Newfeld S."/>
            <person name="Nielsen R."/>
            <person name="Noor M.A."/>
            <person name="O'Grady P."/>
            <person name="Pachter L."/>
            <person name="Papaceit M."/>
            <person name="Parisi M.J."/>
            <person name="Parisi M."/>
            <person name="Parts L."/>
            <person name="Pedersen J.S."/>
            <person name="Pesole G."/>
            <person name="Phillippy A.M."/>
            <person name="Ponting C.P."/>
            <person name="Pop M."/>
            <person name="Porcelli D."/>
            <person name="Powell J.R."/>
            <person name="Prohaska S."/>
            <person name="Pruitt K."/>
            <person name="Puig M."/>
            <person name="Quesneville H."/>
            <person name="Ram K.R."/>
            <person name="Rand D."/>
            <person name="Rasmussen M.D."/>
            <person name="Reed L.K."/>
            <person name="Reenan R."/>
            <person name="Reily A."/>
            <person name="Remington K.A."/>
            <person name="Rieger T.T."/>
            <person name="Ritchie M.G."/>
            <person name="Robin C."/>
            <person name="Rogers Y.H."/>
            <person name="Rohde C."/>
            <person name="Rozas J."/>
            <person name="Rubenfield M.J."/>
            <person name="Ruiz A."/>
            <person name="Russo S."/>
            <person name="Salzberg S.L."/>
            <person name="Sanchez-Gracia A."/>
            <person name="Saranga D.J."/>
            <person name="Sato H."/>
            <person name="Schaeffer S.W."/>
            <person name="Schatz M.C."/>
            <person name="Schlenke T."/>
            <person name="Schwartz R."/>
            <person name="Segarra C."/>
            <person name="Singh R.S."/>
            <person name="Sirot L."/>
            <person name="Sirota M."/>
            <person name="Sisneros N.B."/>
            <person name="Smith C.D."/>
            <person name="Smith T.F."/>
            <person name="Spieth J."/>
            <person name="Stage D.E."/>
            <person name="Stark A."/>
            <person name="Stephan W."/>
            <person name="Strausberg R.L."/>
            <person name="Strempel S."/>
            <person name="Sturgill D."/>
            <person name="Sutton G."/>
            <person name="Sutton G.G."/>
            <person name="Tao W."/>
            <person name="Teichmann S."/>
            <person name="Tobari Y.N."/>
            <person name="Tomimura Y."/>
            <person name="Tsolas J.M."/>
            <person name="Valente V.L."/>
            <person name="Venter E."/>
            <person name="Venter J.C."/>
            <person name="Vicario S."/>
            <person name="Vieira F.G."/>
            <person name="Vilella A.J."/>
            <person name="Villasante A."/>
            <person name="Walenz B."/>
            <person name="Wang J."/>
            <person name="Wasserman M."/>
            <person name="Watts T."/>
            <person name="Wilson D."/>
            <person name="Wilson R.K."/>
            <person name="Wing R.A."/>
            <person name="Wolfner M.F."/>
            <person name="Wong A."/>
            <person name="Wong G.K."/>
            <person name="Wu C.I."/>
            <person name="Wu G."/>
            <person name="Yamamoto D."/>
            <person name="Yang H.P."/>
            <person name="Yang S.P."/>
            <person name="Yorke J.A."/>
            <person name="Yoshida K."/>
            <person name="Zdobnov E."/>
            <person name="Zhang P."/>
            <person name="Zhang Y."/>
            <person name="Zimin A.V."/>
            <person name="Baldwin J."/>
            <person name="Abdouelleil A."/>
            <person name="Abdulkadir J."/>
            <person name="Abebe A."/>
            <person name="Abera B."/>
            <person name="Abreu J."/>
            <person name="Acer S.C."/>
            <person name="Aftuck L."/>
            <person name="Alexander A."/>
            <person name="An P."/>
            <person name="Anderson E."/>
            <person name="Anderson S."/>
            <person name="Arachi H."/>
            <person name="Azer M."/>
            <person name="Bachantsang P."/>
            <person name="Barry A."/>
            <person name="Bayul T."/>
            <person name="Berlin A."/>
            <person name="Bessette D."/>
            <person name="Bloom T."/>
            <person name="Blye J."/>
            <person name="Boguslavskiy L."/>
            <person name="Bonnet C."/>
            <person name="Boukhgalter B."/>
            <person name="Bourzgui I."/>
            <person name="Brown A."/>
            <person name="Cahill P."/>
            <person name="Channer S."/>
            <person name="Cheshatsang Y."/>
            <person name="Chuda L."/>
            <person name="Citroen M."/>
            <person name="Collymore A."/>
            <person name="Cooke P."/>
            <person name="Costello M."/>
            <person name="D'Aco K."/>
            <person name="Daza R."/>
            <person name="De Haan G."/>
            <person name="DeGray S."/>
            <person name="DeMaso C."/>
            <person name="Dhargay N."/>
            <person name="Dooley K."/>
            <person name="Dooley E."/>
            <person name="Doricent M."/>
            <person name="Dorje P."/>
            <person name="Dorjee K."/>
            <person name="Dupes A."/>
            <person name="Elong R."/>
            <person name="Falk J."/>
            <person name="Farina A."/>
            <person name="Faro S."/>
            <person name="Ferguson D."/>
            <person name="Fisher S."/>
            <person name="Foley C.D."/>
            <person name="Franke A."/>
            <person name="Friedrich D."/>
            <person name="Gadbois L."/>
            <person name="Gearin G."/>
            <person name="Gearin C.R."/>
            <person name="Giannoukos G."/>
            <person name="Goode T."/>
            <person name="Graham J."/>
            <person name="Grandbois E."/>
            <person name="Grewal S."/>
            <person name="Gyaltsen K."/>
            <person name="Hafez N."/>
            <person name="Hagos B."/>
            <person name="Hall J."/>
            <person name="Henson C."/>
            <person name="Hollinger A."/>
            <person name="Honan T."/>
            <person name="Huard M.D."/>
            <person name="Hughes L."/>
            <person name="Hurhula B."/>
            <person name="Husby M.E."/>
            <person name="Kamat A."/>
            <person name="Kanga B."/>
            <person name="Kashin S."/>
            <person name="Khazanovich D."/>
            <person name="Kisner P."/>
            <person name="Lance K."/>
            <person name="Lara M."/>
            <person name="Lee W."/>
            <person name="Lennon N."/>
            <person name="Letendre F."/>
            <person name="LeVine R."/>
            <person name="Lipovsky A."/>
            <person name="Liu X."/>
            <person name="Liu J."/>
            <person name="Liu S."/>
            <person name="Lokyitsang T."/>
            <person name="Lokyitsang Y."/>
            <person name="Lubonja R."/>
            <person name="Lui A."/>
            <person name="MacDonald P."/>
            <person name="Magnisalis V."/>
            <person name="Maru K."/>
            <person name="Matthews C."/>
            <person name="McCusker W."/>
            <person name="McDonough S."/>
            <person name="Mehta T."/>
            <person name="Meldrim J."/>
            <person name="Meneus L."/>
            <person name="Mihai O."/>
            <person name="Mihalev A."/>
            <person name="Mihova T."/>
            <person name="Mittelman R."/>
            <person name="Mlenga V."/>
            <person name="Montmayeur A."/>
            <person name="Mulrain L."/>
            <person name="Navidi A."/>
            <person name="Naylor J."/>
            <person name="Negash T."/>
            <person name="Nguyen T."/>
            <person name="Nguyen N."/>
            <person name="Nicol R."/>
            <person name="Norbu C."/>
            <person name="Norbu N."/>
            <person name="Novod N."/>
            <person name="O'Neill B."/>
            <person name="Osman S."/>
            <person name="Markiewicz E."/>
            <person name="Oyono O.L."/>
            <person name="Patti C."/>
            <person name="Phunkhang P."/>
            <person name="Pierre F."/>
            <person name="Priest M."/>
            <person name="Raghuraman S."/>
            <person name="Rege F."/>
            <person name="Reyes R."/>
            <person name="Rise C."/>
            <person name="Rogov P."/>
            <person name="Ross K."/>
            <person name="Ryan E."/>
            <person name="Settipalli S."/>
            <person name="Shea T."/>
            <person name="Sherpa N."/>
            <person name="Shi L."/>
            <person name="Shih D."/>
            <person name="Sparrow T."/>
            <person name="Spaulding J."/>
            <person name="Stalker J."/>
            <person name="Stange-Thomann N."/>
            <person name="Stavropoulos S."/>
            <person name="Stone C."/>
            <person name="Strader C."/>
            <person name="Tesfaye S."/>
            <person name="Thomson T."/>
            <person name="Thoulutsang Y."/>
            <person name="Thoulutsang D."/>
            <person name="Topham K."/>
            <person name="Topping I."/>
            <person name="Tsamla T."/>
            <person name="Vassiliev H."/>
            <person name="Vo A."/>
            <person name="Wangchuk T."/>
            <person name="Wangdi T."/>
            <person name="Weiand M."/>
            <person name="Wilkinson J."/>
            <person name="Wilson A."/>
            <person name="Yadav S."/>
            <person name="Young G."/>
            <person name="Yu Q."/>
            <person name="Zembek L."/>
            <person name="Zhong D."/>
            <person name="Zimmer A."/>
            <person name="Zwirko Z."/>
            <person name="Jaffe D.B."/>
            <person name="Alvarez P."/>
            <person name="Brockman W."/>
            <person name="Butler J."/>
            <person name="Chin C."/>
            <person name="Gnerre S."/>
            <person name="Grabherr M."/>
            <person name="Kleber M."/>
            <person name="Mauceli E."/>
            <person name="MacCallum I."/>
        </authorList>
    </citation>
    <scope>NUCLEOTIDE SEQUENCE [LARGE SCALE GENOMIC DNA]</scope>
    <source>
        <strain evidence="7">Tucson 15010-1051.87</strain>
    </source>
</reference>
<dbReference type="SMART" id="SM00848">
    <property type="entry name" value="Inhibitor_I29"/>
    <property type="match status" value="1"/>
</dbReference>
<feature type="chain" id="PRO_5018764178" evidence="3">
    <location>
        <begin position="20"/>
        <end position="333"/>
    </location>
</feature>
<dbReference type="eggNOG" id="KOG1543">
    <property type="taxonomic scope" value="Eukaryota"/>
</dbReference>
<dbReference type="SMART" id="SM00645">
    <property type="entry name" value="Pept_C1"/>
    <property type="match status" value="1"/>
</dbReference>
<name>B4LLN5_DROVI</name>